<reference evidence="1" key="1">
    <citation type="journal article" date="2014" name="Genome Announc.">
        <title>Complete Nucleotide Sequence of pVv01, a P1-Like Plasmid Prophage of Vibrio vulnificus.</title>
        <authorList>
            <person name="Hammerl J.A."/>
            <person name="Klevanskaa K."/>
            <person name="Strauch E."/>
            <person name="Hertwig S."/>
        </authorList>
    </citation>
    <scope>NUCLEOTIDE SEQUENCE</scope>
    <source>
        <strain evidence="1">48/10</strain>
    </source>
</reference>
<name>A0AAI8ZLG2_VIBVL</name>
<sequence length="81" mass="9241">MSQGTNGGEAYKKKCHHFWQGVRFHLELAYTMEGSFSGAARELNRKRINTMHKAKWHPQTVKDGLTLYAQIDSEGEHGEAH</sequence>
<evidence type="ECO:0000313" key="1">
    <source>
        <dbReference type="EMBL" id="CDM12478.1"/>
    </source>
</evidence>
<accession>A0AAI8ZLG2</accession>
<proteinExistence type="predicted"/>
<dbReference type="RefSeq" id="WP_032072000.1">
    <property type="nucleotide sequence ID" value="NC_025128.1"/>
</dbReference>
<reference evidence="1" key="2">
    <citation type="submission" date="2014-01" db="EMBL/GenBank/DDBJ databases">
        <authorList>
            <person name="Hammerl J."/>
        </authorList>
    </citation>
    <scope>NUCLEOTIDE SEQUENCE</scope>
    <source>
        <strain evidence="1">48/10</strain>
        <plasmid evidence="1">p48/10</plasmid>
    </source>
</reference>
<dbReference type="AlphaFoldDB" id="A0AAI8ZLG2"/>
<dbReference type="EMBL" id="HG803186">
    <property type="protein sequence ID" value="CDM12478.1"/>
    <property type="molecule type" value="Genomic_DNA"/>
</dbReference>
<organism evidence="1">
    <name type="scientific">Vibrio vulnificus</name>
    <dbReference type="NCBI Taxonomy" id="672"/>
    <lineage>
        <taxon>Bacteria</taxon>
        <taxon>Pseudomonadati</taxon>
        <taxon>Pseudomonadota</taxon>
        <taxon>Gammaproteobacteria</taxon>
        <taxon>Vibrionales</taxon>
        <taxon>Vibrionaceae</taxon>
        <taxon>Vibrio</taxon>
    </lineage>
</organism>
<protein>
    <submittedName>
        <fullName evidence="1">Uncharacterized protein</fullName>
    </submittedName>
</protein>
<keyword evidence="1" id="KW-0614">Plasmid</keyword>
<geneLocation type="plasmid" evidence="1">
    <name>p48/10</name>
</geneLocation>